<evidence type="ECO:0000313" key="13">
    <source>
        <dbReference type="Proteomes" id="UP001219956"/>
    </source>
</evidence>
<dbReference type="NCBIfam" id="NF001454">
    <property type="entry name" value="PRK00315.1"/>
    <property type="match status" value="1"/>
</dbReference>
<keyword evidence="6 11" id="KW-0067">ATP-binding</keyword>
<evidence type="ECO:0000256" key="6">
    <source>
        <dbReference type="ARBA" id="ARBA00022840"/>
    </source>
</evidence>
<evidence type="ECO:0000256" key="1">
    <source>
        <dbReference type="ARBA" id="ARBA00022448"/>
    </source>
</evidence>
<keyword evidence="7 11" id="KW-0630">Potassium</keyword>
<comment type="subcellular location">
    <subcellularLocation>
        <location evidence="11">Cell membrane</location>
        <topology evidence="11">Single-pass membrane protein</topology>
    </subcellularLocation>
</comment>
<dbReference type="PANTHER" id="PTHR30042">
    <property type="entry name" value="POTASSIUM-TRANSPORTING ATPASE C CHAIN"/>
    <property type="match status" value="1"/>
</dbReference>
<reference evidence="12 13" key="1">
    <citation type="submission" date="2023-01" db="EMBL/GenBank/DDBJ databases">
        <title>Novel species of the genus Vogesella isolated from rivers.</title>
        <authorList>
            <person name="Lu H."/>
        </authorList>
    </citation>
    <scope>NUCLEOTIDE SEQUENCE [LARGE SCALE GENOMIC DNA]</scope>
    <source>
        <strain evidence="12 13">DC21W</strain>
    </source>
</reference>
<evidence type="ECO:0000256" key="11">
    <source>
        <dbReference type="HAMAP-Rule" id="MF_00276"/>
    </source>
</evidence>
<evidence type="ECO:0000256" key="3">
    <source>
        <dbReference type="ARBA" id="ARBA00022538"/>
    </source>
</evidence>
<keyword evidence="4 11" id="KW-0812">Transmembrane</keyword>
<dbReference type="EMBL" id="JAQQLF010000010">
    <property type="protein sequence ID" value="MDC7717507.1"/>
    <property type="molecule type" value="Genomic_DNA"/>
</dbReference>
<feature type="transmembrane region" description="Helical" evidence="11">
    <location>
        <begin position="27"/>
        <end position="51"/>
    </location>
</feature>
<keyword evidence="8 11" id="KW-1133">Transmembrane helix</keyword>
<comment type="subunit">
    <text evidence="11">The system is composed of three essential subunits: KdpA, KdpB and KdpC.</text>
</comment>
<comment type="function">
    <text evidence="11">Part of the high-affinity ATP-driven potassium transport (or Kdp) system, which catalyzes the hydrolysis of ATP coupled with the electrogenic transport of potassium into the cytoplasm. This subunit acts as a catalytic chaperone that increases the ATP-binding affinity of the ATP-hydrolyzing subunit KdpB by the formation of a transient KdpB/KdpC/ATP ternary complex.</text>
</comment>
<evidence type="ECO:0000256" key="9">
    <source>
        <dbReference type="ARBA" id="ARBA00023065"/>
    </source>
</evidence>
<dbReference type="RefSeq" id="WP_272751819.1">
    <property type="nucleotide sequence ID" value="NZ_JAQQLF010000010.1"/>
</dbReference>
<comment type="similarity">
    <text evidence="11">Belongs to the KdpC family.</text>
</comment>
<protein>
    <recommendedName>
        <fullName evidence="11">Potassium-transporting ATPase KdpC subunit</fullName>
    </recommendedName>
    <alternativeName>
        <fullName evidence="11">ATP phosphohydrolase [potassium-transporting] C chain</fullName>
    </alternativeName>
    <alternativeName>
        <fullName evidence="11">Potassium-binding and translocating subunit C</fullName>
    </alternativeName>
    <alternativeName>
        <fullName evidence="11">Potassium-translocating ATPase C chain</fullName>
    </alternativeName>
</protein>
<organism evidence="12 13">
    <name type="scientific">Vogesella aquatica</name>
    <dbReference type="NCBI Taxonomy" id="2984206"/>
    <lineage>
        <taxon>Bacteria</taxon>
        <taxon>Pseudomonadati</taxon>
        <taxon>Pseudomonadota</taxon>
        <taxon>Betaproteobacteria</taxon>
        <taxon>Neisseriales</taxon>
        <taxon>Chromobacteriaceae</taxon>
        <taxon>Vogesella</taxon>
    </lineage>
</organism>
<evidence type="ECO:0000313" key="12">
    <source>
        <dbReference type="EMBL" id="MDC7717507.1"/>
    </source>
</evidence>
<evidence type="ECO:0000256" key="5">
    <source>
        <dbReference type="ARBA" id="ARBA00022741"/>
    </source>
</evidence>
<name>A0ABT5IY65_9NEIS</name>
<evidence type="ECO:0000256" key="4">
    <source>
        <dbReference type="ARBA" id="ARBA00022692"/>
    </source>
</evidence>
<dbReference type="InterPro" id="IPR003820">
    <property type="entry name" value="KdpC"/>
</dbReference>
<keyword evidence="13" id="KW-1185">Reference proteome</keyword>
<evidence type="ECO:0000256" key="8">
    <source>
        <dbReference type="ARBA" id="ARBA00022989"/>
    </source>
</evidence>
<evidence type="ECO:0000256" key="2">
    <source>
        <dbReference type="ARBA" id="ARBA00022475"/>
    </source>
</evidence>
<keyword evidence="9 11" id="KW-0406">Ion transport</keyword>
<keyword evidence="10 11" id="KW-0472">Membrane</keyword>
<gene>
    <name evidence="11 12" type="primary">kdpC</name>
    <name evidence="12" type="ORF">PQU95_09810</name>
</gene>
<dbReference type="HAMAP" id="MF_00276">
    <property type="entry name" value="KdpC"/>
    <property type="match status" value="1"/>
</dbReference>
<proteinExistence type="inferred from homology"/>
<keyword evidence="2 11" id="KW-1003">Cell membrane</keyword>
<evidence type="ECO:0000256" key="10">
    <source>
        <dbReference type="ARBA" id="ARBA00023136"/>
    </source>
</evidence>
<keyword evidence="3 11" id="KW-0633">Potassium transport</keyword>
<comment type="caution">
    <text evidence="12">The sequence shown here is derived from an EMBL/GenBank/DDBJ whole genome shotgun (WGS) entry which is preliminary data.</text>
</comment>
<sequence>MQHVLSGSDTHAAQPAASALWWPAARLLLGLTLLLGLVYPLAVTGLAQWLFPAQAQGSLLQQQGRVVGSALIGQAFSKPGEFWGRPSATASTPYNGAGSGGSNLGPANPALAKAVAERIAALKAAGPLPAGPVPADLVTASASGLDPHISLAAALYQVPRVAAARQLDAGKLAQLVRQQALVAWFGSDATARVNVLQLNLALARS</sequence>
<dbReference type="PIRSF" id="PIRSF001296">
    <property type="entry name" value="K_ATPase_KdpC"/>
    <property type="match status" value="1"/>
</dbReference>
<keyword evidence="5 11" id="KW-0547">Nucleotide-binding</keyword>
<dbReference type="Pfam" id="PF02669">
    <property type="entry name" value="KdpC"/>
    <property type="match status" value="1"/>
</dbReference>
<dbReference type="PANTHER" id="PTHR30042:SF2">
    <property type="entry name" value="POTASSIUM-TRANSPORTING ATPASE KDPC SUBUNIT"/>
    <property type="match status" value="1"/>
</dbReference>
<keyword evidence="1 11" id="KW-0813">Transport</keyword>
<dbReference type="Proteomes" id="UP001219956">
    <property type="component" value="Unassembled WGS sequence"/>
</dbReference>
<dbReference type="NCBIfam" id="TIGR00681">
    <property type="entry name" value="kdpC"/>
    <property type="match status" value="1"/>
</dbReference>
<evidence type="ECO:0000256" key="7">
    <source>
        <dbReference type="ARBA" id="ARBA00022958"/>
    </source>
</evidence>
<accession>A0ABT5IY65</accession>